<proteinExistence type="predicted"/>
<dbReference type="AlphaFoldDB" id="A0A9E8MV37"/>
<dbReference type="KEGG" id="lnu:N7U66_20430"/>
<dbReference type="EMBL" id="CP113088">
    <property type="protein sequence ID" value="WAC02113.1"/>
    <property type="molecule type" value="Genomic_DNA"/>
</dbReference>
<protein>
    <submittedName>
        <fullName evidence="3">Uncharacterized protein</fullName>
    </submittedName>
</protein>
<evidence type="ECO:0000256" key="2">
    <source>
        <dbReference type="SAM" id="SignalP"/>
    </source>
</evidence>
<evidence type="ECO:0000313" key="3">
    <source>
        <dbReference type="EMBL" id="WAC02113.1"/>
    </source>
</evidence>
<reference evidence="3" key="1">
    <citation type="submission" date="2022-11" db="EMBL/GenBank/DDBJ databases">
        <title>Lacinutrix neustonica HL-RS19T sp. nov., isolated from the surface microlayer sample of brackish Lake Shihwa.</title>
        <authorList>
            <person name="Choi J.Y."/>
            <person name="Hwang C.Y."/>
        </authorList>
    </citation>
    <scope>NUCLEOTIDE SEQUENCE</scope>
    <source>
        <strain evidence="3">HL-RS19</strain>
    </source>
</reference>
<evidence type="ECO:0000313" key="4">
    <source>
        <dbReference type="Proteomes" id="UP001164705"/>
    </source>
</evidence>
<keyword evidence="2" id="KW-0732">Signal</keyword>
<feature type="region of interest" description="Disordered" evidence="1">
    <location>
        <begin position="58"/>
        <end position="96"/>
    </location>
</feature>
<keyword evidence="4" id="KW-1185">Reference proteome</keyword>
<dbReference type="RefSeq" id="WP_267676710.1">
    <property type="nucleotide sequence ID" value="NZ_CP113088.1"/>
</dbReference>
<name>A0A9E8MV37_9FLAO</name>
<accession>A0A9E8MV37</accession>
<dbReference type="Proteomes" id="UP001164705">
    <property type="component" value="Chromosome"/>
</dbReference>
<feature type="compositionally biased region" description="Acidic residues" evidence="1">
    <location>
        <begin position="84"/>
        <end position="96"/>
    </location>
</feature>
<gene>
    <name evidence="3" type="ORF">N7U66_20430</name>
</gene>
<feature type="signal peptide" evidence="2">
    <location>
        <begin position="1"/>
        <end position="24"/>
    </location>
</feature>
<feature type="chain" id="PRO_5039286529" evidence="2">
    <location>
        <begin position="25"/>
        <end position="96"/>
    </location>
</feature>
<evidence type="ECO:0000256" key="1">
    <source>
        <dbReference type="SAM" id="MobiDB-lite"/>
    </source>
</evidence>
<sequence length="96" mass="10637">MKKLNYVLLFAVGLFFAGTQFAVAQVEAKEETVIKTESVEVKKEVTADTDKEATKITTSMETEVEVDKTSEMPAKVNGEGTKEDLEDDDLEDDDNN</sequence>
<organism evidence="3 4">
    <name type="scientific">Lacinutrix neustonica</name>
    <dbReference type="NCBI Taxonomy" id="2980107"/>
    <lineage>
        <taxon>Bacteria</taxon>
        <taxon>Pseudomonadati</taxon>
        <taxon>Bacteroidota</taxon>
        <taxon>Flavobacteriia</taxon>
        <taxon>Flavobacteriales</taxon>
        <taxon>Flavobacteriaceae</taxon>
        <taxon>Lacinutrix</taxon>
    </lineage>
</organism>